<keyword evidence="1" id="KW-1133">Transmembrane helix</keyword>
<gene>
    <name evidence="2" type="ORF">QVD17_15787</name>
</gene>
<dbReference type="Proteomes" id="UP001229421">
    <property type="component" value="Unassembled WGS sequence"/>
</dbReference>
<keyword evidence="3" id="KW-1185">Reference proteome</keyword>
<evidence type="ECO:0000256" key="1">
    <source>
        <dbReference type="SAM" id="Phobius"/>
    </source>
</evidence>
<protein>
    <submittedName>
        <fullName evidence="2">Uncharacterized protein</fullName>
    </submittedName>
</protein>
<feature type="transmembrane region" description="Helical" evidence="1">
    <location>
        <begin position="30"/>
        <end position="46"/>
    </location>
</feature>
<proteinExistence type="predicted"/>
<dbReference type="EMBL" id="JAUHHV010000004">
    <property type="protein sequence ID" value="KAK1427104.1"/>
    <property type="molecule type" value="Genomic_DNA"/>
</dbReference>
<accession>A0AAD8KQS2</accession>
<reference evidence="2" key="1">
    <citation type="journal article" date="2023" name="bioRxiv">
        <title>Improved chromosome-level genome assembly for marigold (Tagetes erecta).</title>
        <authorList>
            <person name="Jiang F."/>
            <person name="Yuan L."/>
            <person name="Wang S."/>
            <person name="Wang H."/>
            <person name="Xu D."/>
            <person name="Wang A."/>
            <person name="Fan W."/>
        </authorList>
    </citation>
    <scope>NUCLEOTIDE SEQUENCE</scope>
    <source>
        <strain evidence="2">WSJ</strain>
        <tissue evidence="2">Leaf</tissue>
    </source>
</reference>
<evidence type="ECO:0000313" key="2">
    <source>
        <dbReference type="EMBL" id="KAK1427104.1"/>
    </source>
</evidence>
<dbReference type="AlphaFoldDB" id="A0AAD8KQS2"/>
<keyword evidence="1" id="KW-0812">Transmembrane</keyword>
<comment type="caution">
    <text evidence="2">The sequence shown here is derived from an EMBL/GenBank/DDBJ whole genome shotgun (WGS) entry which is preliminary data.</text>
</comment>
<organism evidence="2 3">
    <name type="scientific">Tagetes erecta</name>
    <name type="common">African marigold</name>
    <dbReference type="NCBI Taxonomy" id="13708"/>
    <lineage>
        <taxon>Eukaryota</taxon>
        <taxon>Viridiplantae</taxon>
        <taxon>Streptophyta</taxon>
        <taxon>Embryophyta</taxon>
        <taxon>Tracheophyta</taxon>
        <taxon>Spermatophyta</taxon>
        <taxon>Magnoliopsida</taxon>
        <taxon>eudicotyledons</taxon>
        <taxon>Gunneridae</taxon>
        <taxon>Pentapetalae</taxon>
        <taxon>asterids</taxon>
        <taxon>campanulids</taxon>
        <taxon>Asterales</taxon>
        <taxon>Asteraceae</taxon>
        <taxon>Asteroideae</taxon>
        <taxon>Heliantheae alliance</taxon>
        <taxon>Tageteae</taxon>
        <taxon>Tagetes</taxon>
    </lineage>
</organism>
<name>A0AAD8KQS2_TARER</name>
<evidence type="ECO:0000313" key="3">
    <source>
        <dbReference type="Proteomes" id="UP001229421"/>
    </source>
</evidence>
<sequence>MLIIRTLFGSLAAWLVKCFMILTCFDYHLTLQISSILVAILVRWIYSDSYAHRTMHILQIRSPHSLVARNADINGHMEFDQFTDNID</sequence>
<keyword evidence="1" id="KW-0472">Membrane</keyword>